<evidence type="ECO:0000313" key="9">
    <source>
        <dbReference type="Proteomes" id="UP000623467"/>
    </source>
</evidence>
<feature type="transmembrane region" description="Helical" evidence="7">
    <location>
        <begin position="279"/>
        <end position="302"/>
    </location>
</feature>
<feature type="transmembrane region" description="Helical" evidence="7">
    <location>
        <begin position="520"/>
        <end position="542"/>
    </location>
</feature>
<evidence type="ECO:0000256" key="2">
    <source>
        <dbReference type="ARBA" id="ARBA00022448"/>
    </source>
</evidence>
<protein>
    <recommendedName>
        <fullName evidence="10">MFS general substrate transporter</fullName>
    </recommendedName>
</protein>
<reference evidence="8" key="1">
    <citation type="submission" date="2020-05" db="EMBL/GenBank/DDBJ databases">
        <title>Mycena genomes resolve the evolution of fungal bioluminescence.</title>
        <authorList>
            <person name="Tsai I.J."/>
        </authorList>
    </citation>
    <scope>NUCLEOTIDE SEQUENCE</scope>
    <source>
        <strain evidence="8">160909Yilan</strain>
    </source>
</reference>
<dbReference type="Pfam" id="PF07690">
    <property type="entry name" value="MFS_1"/>
    <property type="match status" value="1"/>
</dbReference>
<dbReference type="GO" id="GO:0016020">
    <property type="term" value="C:membrane"/>
    <property type="evidence" value="ECO:0007669"/>
    <property type="project" value="UniProtKB-SubCell"/>
</dbReference>
<dbReference type="EMBL" id="JACAZH010000009">
    <property type="protein sequence ID" value="KAF7358572.1"/>
    <property type="molecule type" value="Genomic_DNA"/>
</dbReference>
<evidence type="ECO:0000313" key="8">
    <source>
        <dbReference type="EMBL" id="KAF7358572.1"/>
    </source>
</evidence>
<feature type="region of interest" description="Disordered" evidence="6">
    <location>
        <begin position="9"/>
        <end position="39"/>
    </location>
</feature>
<keyword evidence="2" id="KW-0813">Transport</keyword>
<dbReference type="PANTHER" id="PTHR43791:SF18">
    <property type="entry name" value="NICOTINIC ACID TRANSPORTER TNA1, PUTATIVE (AFU_ORTHOLOGUE AFUA_3G03820)-RELATED"/>
    <property type="match status" value="1"/>
</dbReference>
<feature type="transmembrane region" description="Helical" evidence="7">
    <location>
        <begin position="458"/>
        <end position="479"/>
    </location>
</feature>
<sequence length="586" mass="65434">MLSLLGWSLSSFPSPTMSVGEKSDIKPSLEKVSDSQLEDVKVKTSSEEDFDFGGESTLPPPPILSAEEERKLWRKIDLKLMPILTLMYLMSFLDRGAHFRLECVNSTALQSAQEILVHLFGNARLDGLQDQLNLTGNKYNIALTMYFIPYCIFECPAKFSFVSLDLRGSIDIHCFSLVLKRFRPSKWLPGITVVWGVVMTLMGLVKTYPELVGVRICLGVAEAGLFPGVVYYLSLWYPRHMLQLRIGLFYSAASLAGAFSGLLAYGIDFMNGTRGLLGWSWIFILEGIATVLVGILAFFVLVDFPATASFLTLEERSFIVRRKKYDNSSVGEEEHFEVRHLVQALVDWQVWLHILIYMSIVGPLYGITLFLPTIINTFGHNVPISQLLTVPPYVFASRSPLIPQISANRGSYTAIVLLTFAYWSDRIQKRSPFILAGLLMCLTGFSINISNAPSGVKYFGIFFCVGGAYSAFPGVVAWLGNNLSGHYKRGVGMALHIGIGNFSGAIASNIYRTQDKPRFIIGHGCELMFIGIGLISLPIAVVTYRRINSRRDEAAQAAFERGETNLYTRKELREMGDRAPDFRYTL</sequence>
<evidence type="ECO:0000256" key="4">
    <source>
        <dbReference type="ARBA" id="ARBA00022989"/>
    </source>
</evidence>
<dbReference type="GO" id="GO:0022857">
    <property type="term" value="F:transmembrane transporter activity"/>
    <property type="evidence" value="ECO:0007669"/>
    <property type="project" value="InterPro"/>
</dbReference>
<gene>
    <name evidence="8" type="ORF">MSAN_01195400</name>
</gene>
<feature type="transmembrane region" description="Helical" evidence="7">
    <location>
        <begin position="350"/>
        <end position="371"/>
    </location>
</feature>
<dbReference type="FunFam" id="1.20.1250.20:FF:000013">
    <property type="entry name" value="MFS general substrate transporter"/>
    <property type="match status" value="1"/>
</dbReference>
<dbReference type="OrthoDB" id="2985014at2759"/>
<feature type="transmembrane region" description="Helical" evidence="7">
    <location>
        <begin position="212"/>
        <end position="234"/>
    </location>
</feature>
<evidence type="ECO:0008006" key="10">
    <source>
        <dbReference type="Google" id="ProtNLM"/>
    </source>
</evidence>
<keyword evidence="5 7" id="KW-0472">Membrane</keyword>
<dbReference type="SUPFAM" id="SSF103473">
    <property type="entry name" value="MFS general substrate transporter"/>
    <property type="match status" value="1"/>
</dbReference>
<accession>A0A8H7D407</accession>
<evidence type="ECO:0000256" key="7">
    <source>
        <dbReference type="SAM" id="Phobius"/>
    </source>
</evidence>
<feature type="transmembrane region" description="Helical" evidence="7">
    <location>
        <begin position="433"/>
        <end position="452"/>
    </location>
</feature>
<evidence type="ECO:0000256" key="6">
    <source>
        <dbReference type="SAM" id="MobiDB-lite"/>
    </source>
</evidence>
<evidence type="ECO:0000256" key="3">
    <source>
        <dbReference type="ARBA" id="ARBA00022692"/>
    </source>
</evidence>
<feature type="transmembrane region" description="Helical" evidence="7">
    <location>
        <begin position="246"/>
        <end position="267"/>
    </location>
</feature>
<comment type="caution">
    <text evidence="8">The sequence shown here is derived from an EMBL/GenBank/DDBJ whole genome shotgun (WGS) entry which is preliminary data.</text>
</comment>
<dbReference type="FunFam" id="1.20.1250.20:FF:000018">
    <property type="entry name" value="MFS transporter permease"/>
    <property type="match status" value="1"/>
</dbReference>
<evidence type="ECO:0000256" key="1">
    <source>
        <dbReference type="ARBA" id="ARBA00004141"/>
    </source>
</evidence>
<organism evidence="8 9">
    <name type="scientific">Mycena sanguinolenta</name>
    <dbReference type="NCBI Taxonomy" id="230812"/>
    <lineage>
        <taxon>Eukaryota</taxon>
        <taxon>Fungi</taxon>
        <taxon>Dikarya</taxon>
        <taxon>Basidiomycota</taxon>
        <taxon>Agaricomycotina</taxon>
        <taxon>Agaricomycetes</taxon>
        <taxon>Agaricomycetidae</taxon>
        <taxon>Agaricales</taxon>
        <taxon>Marasmiineae</taxon>
        <taxon>Mycenaceae</taxon>
        <taxon>Mycena</taxon>
    </lineage>
</organism>
<dbReference type="PANTHER" id="PTHR43791">
    <property type="entry name" value="PERMEASE-RELATED"/>
    <property type="match status" value="1"/>
</dbReference>
<dbReference type="InterPro" id="IPR011701">
    <property type="entry name" value="MFS"/>
</dbReference>
<keyword evidence="4 7" id="KW-1133">Transmembrane helix</keyword>
<dbReference type="InterPro" id="IPR036259">
    <property type="entry name" value="MFS_trans_sf"/>
</dbReference>
<keyword evidence="3 7" id="KW-0812">Transmembrane</keyword>
<comment type="subcellular location">
    <subcellularLocation>
        <location evidence="1">Membrane</location>
        <topology evidence="1">Multi-pass membrane protein</topology>
    </subcellularLocation>
</comment>
<feature type="transmembrane region" description="Helical" evidence="7">
    <location>
        <begin position="491"/>
        <end position="508"/>
    </location>
</feature>
<keyword evidence="9" id="KW-1185">Reference proteome</keyword>
<evidence type="ECO:0000256" key="5">
    <source>
        <dbReference type="ARBA" id="ARBA00023136"/>
    </source>
</evidence>
<name>A0A8H7D407_9AGAR</name>
<dbReference type="AlphaFoldDB" id="A0A8H7D407"/>
<dbReference type="Proteomes" id="UP000623467">
    <property type="component" value="Unassembled WGS sequence"/>
</dbReference>
<feature type="transmembrane region" description="Helical" evidence="7">
    <location>
        <begin position="187"/>
        <end position="205"/>
    </location>
</feature>
<dbReference type="Gene3D" id="1.20.1250.20">
    <property type="entry name" value="MFS general substrate transporter like domains"/>
    <property type="match status" value="2"/>
</dbReference>
<feature type="compositionally biased region" description="Basic and acidic residues" evidence="6">
    <location>
        <begin position="21"/>
        <end position="39"/>
    </location>
</feature>
<proteinExistence type="predicted"/>